<evidence type="ECO:0000313" key="3">
    <source>
        <dbReference type="Proteomes" id="UP000324222"/>
    </source>
</evidence>
<proteinExistence type="predicted"/>
<organism evidence="2 3">
    <name type="scientific">Portunus trituberculatus</name>
    <name type="common">Swimming crab</name>
    <name type="synonym">Neptunus trituberculatus</name>
    <dbReference type="NCBI Taxonomy" id="210409"/>
    <lineage>
        <taxon>Eukaryota</taxon>
        <taxon>Metazoa</taxon>
        <taxon>Ecdysozoa</taxon>
        <taxon>Arthropoda</taxon>
        <taxon>Crustacea</taxon>
        <taxon>Multicrustacea</taxon>
        <taxon>Malacostraca</taxon>
        <taxon>Eumalacostraca</taxon>
        <taxon>Eucarida</taxon>
        <taxon>Decapoda</taxon>
        <taxon>Pleocyemata</taxon>
        <taxon>Brachyura</taxon>
        <taxon>Eubrachyura</taxon>
        <taxon>Portunoidea</taxon>
        <taxon>Portunidae</taxon>
        <taxon>Portuninae</taxon>
        <taxon>Portunus</taxon>
    </lineage>
</organism>
<keyword evidence="3" id="KW-1185">Reference proteome</keyword>
<sequence>MTPTCLFARPTQATQPLTAARRPPAPWRGLTHQQERETGGARFQRRMRSEE</sequence>
<dbReference type="Proteomes" id="UP000324222">
    <property type="component" value="Unassembled WGS sequence"/>
</dbReference>
<accession>A0A5B7IPR7</accession>
<evidence type="ECO:0000256" key="1">
    <source>
        <dbReference type="SAM" id="MobiDB-lite"/>
    </source>
</evidence>
<name>A0A5B7IPR7_PORTR</name>
<gene>
    <name evidence="2" type="ORF">E2C01_076841</name>
</gene>
<dbReference type="AlphaFoldDB" id="A0A5B7IPR7"/>
<comment type="caution">
    <text evidence="2">The sequence shown here is derived from an EMBL/GenBank/DDBJ whole genome shotgun (WGS) entry which is preliminary data.</text>
</comment>
<evidence type="ECO:0000313" key="2">
    <source>
        <dbReference type="EMBL" id="MPC82194.1"/>
    </source>
</evidence>
<reference evidence="2 3" key="1">
    <citation type="submission" date="2019-05" db="EMBL/GenBank/DDBJ databases">
        <title>Another draft genome of Portunus trituberculatus and its Hox gene families provides insights of decapod evolution.</title>
        <authorList>
            <person name="Jeong J.-H."/>
            <person name="Song I."/>
            <person name="Kim S."/>
            <person name="Choi T."/>
            <person name="Kim D."/>
            <person name="Ryu S."/>
            <person name="Kim W."/>
        </authorList>
    </citation>
    <scope>NUCLEOTIDE SEQUENCE [LARGE SCALE GENOMIC DNA]</scope>
    <source>
        <tissue evidence="2">Muscle</tissue>
    </source>
</reference>
<feature type="region of interest" description="Disordered" evidence="1">
    <location>
        <begin position="1"/>
        <end position="51"/>
    </location>
</feature>
<dbReference type="EMBL" id="VSRR010059095">
    <property type="protein sequence ID" value="MPC82194.1"/>
    <property type="molecule type" value="Genomic_DNA"/>
</dbReference>
<protein>
    <submittedName>
        <fullName evidence="2">Uncharacterized protein</fullName>
    </submittedName>
</protein>